<evidence type="ECO:0000256" key="1">
    <source>
        <dbReference type="SAM" id="SignalP"/>
    </source>
</evidence>
<evidence type="ECO:0000313" key="3">
    <source>
        <dbReference type="Proteomes" id="UP000474228"/>
    </source>
</evidence>
<feature type="chain" id="PRO_5039165966" evidence="1">
    <location>
        <begin position="17"/>
        <end position="69"/>
    </location>
</feature>
<sequence length="69" mass="6429">MAGAAMLACLSTGALAVAAPLTDGTAPTAATVGTLGVTVSVTGTPDATLGEGPPFVVTVTCRAPEGTVA</sequence>
<dbReference type="Proteomes" id="UP000474228">
    <property type="component" value="Unassembled WGS sequence"/>
</dbReference>
<protein>
    <submittedName>
        <fullName evidence="2">Uncharacterized protein</fullName>
    </submittedName>
</protein>
<evidence type="ECO:0000313" key="2">
    <source>
        <dbReference type="EMBL" id="MTV64688.1"/>
    </source>
</evidence>
<reference evidence="2 3" key="1">
    <citation type="submission" date="2019-11" db="EMBL/GenBank/DDBJ databases">
        <title>Growth characteristics of pneumococcus vary with the chemical composition of the capsule and with environmental conditions.</title>
        <authorList>
            <person name="Tothpal A."/>
            <person name="Desobry K."/>
            <person name="Joshi S."/>
            <person name="Wyllie A.L."/>
            <person name="Weinberger D.M."/>
        </authorList>
    </citation>
    <scope>NUCLEOTIDE SEQUENCE [LARGE SCALE GENOMIC DNA]</scope>
    <source>
        <strain evidence="3">pnumococcus22F</strain>
    </source>
</reference>
<feature type="non-terminal residue" evidence="2">
    <location>
        <position position="69"/>
    </location>
</feature>
<keyword evidence="1" id="KW-0732">Signal</keyword>
<proteinExistence type="predicted"/>
<dbReference type="EMBL" id="WNHJ01001228">
    <property type="protein sequence ID" value="MTV64688.1"/>
    <property type="molecule type" value="Genomic_DNA"/>
</dbReference>
<organism evidence="2 3">
    <name type="scientific">Streptococcus pneumoniae</name>
    <dbReference type="NCBI Taxonomy" id="1313"/>
    <lineage>
        <taxon>Bacteria</taxon>
        <taxon>Bacillati</taxon>
        <taxon>Bacillota</taxon>
        <taxon>Bacilli</taxon>
        <taxon>Lactobacillales</taxon>
        <taxon>Streptococcaceae</taxon>
        <taxon>Streptococcus</taxon>
    </lineage>
</organism>
<name>A0A6G2D792_STREE</name>
<dbReference type="AlphaFoldDB" id="A0A6G2D792"/>
<feature type="signal peptide" evidence="1">
    <location>
        <begin position="1"/>
        <end position="16"/>
    </location>
</feature>
<comment type="caution">
    <text evidence="2">The sequence shown here is derived from an EMBL/GenBank/DDBJ whole genome shotgun (WGS) entry which is preliminary data.</text>
</comment>
<gene>
    <name evidence="2" type="ORF">GM539_15280</name>
</gene>
<accession>A0A6G2D792</accession>